<organism evidence="1 2">
    <name type="scientific">Pleurotus cornucopiae</name>
    <name type="common">Cornucopia mushroom</name>
    <dbReference type="NCBI Taxonomy" id="5321"/>
    <lineage>
        <taxon>Eukaryota</taxon>
        <taxon>Fungi</taxon>
        <taxon>Dikarya</taxon>
        <taxon>Basidiomycota</taxon>
        <taxon>Agaricomycotina</taxon>
        <taxon>Agaricomycetes</taxon>
        <taxon>Agaricomycetidae</taxon>
        <taxon>Agaricales</taxon>
        <taxon>Pleurotineae</taxon>
        <taxon>Pleurotaceae</taxon>
        <taxon>Pleurotus</taxon>
    </lineage>
</organism>
<name>A0ACB7J6I9_PLECO</name>
<evidence type="ECO:0000313" key="2">
    <source>
        <dbReference type="Proteomes" id="UP000824881"/>
    </source>
</evidence>
<gene>
    <name evidence="1" type="ORF">CCMSSC00406_0003104</name>
</gene>
<comment type="caution">
    <text evidence="1">The sequence shown here is derived from an EMBL/GenBank/DDBJ whole genome shotgun (WGS) entry which is preliminary data.</text>
</comment>
<accession>A0ACB7J6I9</accession>
<dbReference type="Proteomes" id="UP000824881">
    <property type="component" value="Unassembled WGS sequence"/>
</dbReference>
<protein>
    <submittedName>
        <fullName evidence="1">Uncharacterized protein</fullName>
    </submittedName>
</protein>
<keyword evidence="2" id="KW-1185">Reference proteome</keyword>
<dbReference type="EMBL" id="WQMT02000002">
    <property type="protein sequence ID" value="KAG9225601.1"/>
    <property type="molecule type" value="Genomic_DNA"/>
</dbReference>
<proteinExistence type="predicted"/>
<reference evidence="1 2" key="1">
    <citation type="journal article" date="2021" name="Appl. Environ. Microbiol.">
        <title>Genetic linkage and physical mapping for an oyster mushroom Pleurotus cornucopiae and QTL analysis for the trait cap color.</title>
        <authorList>
            <person name="Zhang Y."/>
            <person name="Gao W."/>
            <person name="Sonnenberg A."/>
            <person name="Chen Q."/>
            <person name="Zhang J."/>
            <person name="Huang C."/>
        </authorList>
    </citation>
    <scope>NUCLEOTIDE SEQUENCE [LARGE SCALE GENOMIC DNA]</scope>
    <source>
        <strain evidence="1">CCMSSC00406</strain>
    </source>
</reference>
<sequence>MASNDSTLDHPFLSYLTALLSSYQLGPDSRTPPPCDGAQRKNLSFSSQRITFPVQGVFIAQVKDAINKMVDKLDQFSKEVIRVALDVGSQGELGSQIHVPDVEGVCEMLELKETVNGMTEILSGFASEVARVTRSIGTEGRLGVQVRTNNLGGTWRYLTDSVNIMAANVRTIASAMTAVSRGDLTQKIAGLTVSGEMLELVNTINDMFVQLVIFARDIKKVTRGVGIEGMRLGVQAEPMLNSSHICNLTTQVSAMGGDSSTYITVEDRGELDSSKT</sequence>
<evidence type="ECO:0000313" key="1">
    <source>
        <dbReference type="EMBL" id="KAG9225601.1"/>
    </source>
</evidence>